<sequence length="143" mass="16879">MNFAIASKDEFYEIKHFLKWHNTYSANRTDIIYTVRSENKLIGLARLITVDADNNTLWLRGLFIDETWRHKGLATSLLNYLYKNQIESLQTKRIVAFAEPHLGKFYQKNNYKEVTMDQLPPSLKNRLESAHAQGKKWLCLMRD</sequence>
<dbReference type="SUPFAM" id="SSF55729">
    <property type="entry name" value="Acyl-CoA N-acyltransferases (Nat)"/>
    <property type="match status" value="1"/>
</dbReference>
<dbReference type="CDD" id="cd04301">
    <property type="entry name" value="NAT_SF"/>
    <property type="match status" value="1"/>
</dbReference>
<reference evidence="2 3" key="1">
    <citation type="submission" date="2022-06" db="EMBL/GenBank/DDBJ databases">
        <title>Thiomicrohabdus sp. nov, an obligately chemolithoautotrophic, sulfur-oxidizing bacterium isolated from beach of Guanyin Mountain. Amoy.</title>
        <authorList>
            <person name="Zhu H."/>
        </authorList>
    </citation>
    <scope>NUCLEOTIDE SEQUENCE [LARGE SCALE GENOMIC DNA]</scope>
    <source>
        <strain evidence="2 3">XGS-01</strain>
    </source>
</reference>
<evidence type="ECO:0000313" key="3">
    <source>
        <dbReference type="Proteomes" id="UP001222275"/>
    </source>
</evidence>
<evidence type="ECO:0000313" key="2">
    <source>
        <dbReference type="EMBL" id="WEJ62108.1"/>
    </source>
</evidence>
<dbReference type="RefSeq" id="WP_275594365.1">
    <property type="nucleotide sequence ID" value="NZ_CP102381.1"/>
</dbReference>
<name>A0ABY8C808_9GAMM</name>
<keyword evidence="3" id="KW-1185">Reference proteome</keyword>
<feature type="domain" description="N-acetyltransferase" evidence="1">
    <location>
        <begin position="1"/>
        <end position="128"/>
    </location>
</feature>
<dbReference type="EMBL" id="CP102381">
    <property type="protein sequence ID" value="WEJ62108.1"/>
    <property type="molecule type" value="Genomic_DNA"/>
</dbReference>
<dbReference type="InterPro" id="IPR016181">
    <property type="entry name" value="Acyl_CoA_acyltransferase"/>
</dbReference>
<proteinExistence type="predicted"/>
<dbReference type="InterPro" id="IPR000182">
    <property type="entry name" value="GNAT_dom"/>
</dbReference>
<protein>
    <submittedName>
        <fullName evidence="2">GNAT family N-acetyltransferase</fullName>
    </submittedName>
</protein>
<gene>
    <name evidence="2" type="ORF">NR989_08785</name>
</gene>
<organism evidence="2 3">
    <name type="scientific">Thiomicrorhabdus lithotrophica</name>
    <dbReference type="NCBI Taxonomy" id="2949997"/>
    <lineage>
        <taxon>Bacteria</taxon>
        <taxon>Pseudomonadati</taxon>
        <taxon>Pseudomonadota</taxon>
        <taxon>Gammaproteobacteria</taxon>
        <taxon>Thiotrichales</taxon>
        <taxon>Piscirickettsiaceae</taxon>
        <taxon>Thiomicrorhabdus</taxon>
    </lineage>
</organism>
<dbReference type="PROSITE" id="PS51186">
    <property type="entry name" value="GNAT"/>
    <property type="match status" value="1"/>
</dbReference>
<dbReference type="Gene3D" id="3.40.630.30">
    <property type="match status" value="1"/>
</dbReference>
<dbReference type="Pfam" id="PF13508">
    <property type="entry name" value="Acetyltransf_7"/>
    <property type="match status" value="1"/>
</dbReference>
<evidence type="ECO:0000259" key="1">
    <source>
        <dbReference type="PROSITE" id="PS51186"/>
    </source>
</evidence>
<accession>A0ABY8C808</accession>
<dbReference type="Proteomes" id="UP001222275">
    <property type="component" value="Chromosome"/>
</dbReference>